<dbReference type="Proteomes" id="UP000663852">
    <property type="component" value="Unassembled WGS sequence"/>
</dbReference>
<reference evidence="2" key="1">
    <citation type="submission" date="2021-02" db="EMBL/GenBank/DDBJ databases">
        <authorList>
            <person name="Nowell W R."/>
        </authorList>
    </citation>
    <scope>NUCLEOTIDE SEQUENCE</scope>
</reference>
<keyword evidence="4" id="KW-1185">Reference proteome</keyword>
<keyword evidence="1" id="KW-1133">Transmembrane helix</keyword>
<dbReference type="Proteomes" id="UP000663828">
    <property type="component" value="Unassembled WGS sequence"/>
</dbReference>
<accession>A0A815AE98</accession>
<keyword evidence="1" id="KW-0472">Membrane</keyword>
<evidence type="ECO:0000313" key="2">
    <source>
        <dbReference type="EMBL" id="CAF1255886.1"/>
    </source>
</evidence>
<organism evidence="2 5">
    <name type="scientific">Adineta ricciae</name>
    <name type="common">Rotifer</name>
    <dbReference type="NCBI Taxonomy" id="249248"/>
    <lineage>
        <taxon>Eukaryota</taxon>
        <taxon>Metazoa</taxon>
        <taxon>Spiralia</taxon>
        <taxon>Gnathifera</taxon>
        <taxon>Rotifera</taxon>
        <taxon>Eurotatoria</taxon>
        <taxon>Bdelloidea</taxon>
        <taxon>Adinetida</taxon>
        <taxon>Adinetidae</taxon>
        <taxon>Adineta</taxon>
    </lineage>
</organism>
<dbReference type="EMBL" id="CAJNOJ010000183">
    <property type="protein sequence ID" value="CAF1255886.1"/>
    <property type="molecule type" value="Genomic_DNA"/>
</dbReference>
<gene>
    <name evidence="2" type="ORF">EDS130_LOCUS28241</name>
    <name evidence="3" type="ORF">XAT740_LOCUS54547</name>
</gene>
<evidence type="ECO:0000256" key="1">
    <source>
        <dbReference type="SAM" id="Phobius"/>
    </source>
</evidence>
<name>A0A815AE98_ADIRI</name>
<proteinExistence type="predicted"/>
<dbReference type="EMBL" id="CAJNOR010009829">
    <property type="protein sequence ID" value="CAF1648582.1"/>
    <property type="molecule type" value="Genomic_DNA"/>
</dbReference>
<evidence type="ECO:0000313" key="3">
    <source>
        <dbReference type="EMBL" id="CAF1648582.1"/>
    </source>
</evidence>
<feature type="transmembrane region" description="Helical" evidence="1">
    <location>
        <begin position="6"/>
        <end position="26"/>
    </location>
</feature>
<sequence length="79" mass="8960">MGIILPIPIIIFLVLFGIITVFIMFYHCCRFILIHEIFQAHGIDPDLVHAGVPIVIVRSDQPKIYPPYIATSPPIYAKE</sequence>
<protein>
    <submittedName>
        <fullName evidence="2">Uncharacterized protein</fullName>
    </submittedName>
</protein>
<evidence type="ECO:0000313" key="5">
    <source>
        <dbReference type="Proteomes" id="UP000663852"/>
    </source>
</evidence>
<evidence type="ECO:0000313" key="4">
    <source>
        <dbReference type="Proteomes" id="UP000663828"/>
    </source>
</evidence>
<dbReference type="AlphaFoldDB" id="A0A815AE98"/>
<keyword evidence="1" id="KW-0812">Transmembrane</keyword>
<dbReference type="OrthoDB" id="10373874at2759"/>
<comment type="caution">
    <text evidence="2">The sequence shown here is derived from an EMBL/GenBank/DDBJ whole genome shotgun (WGS) entry which is preliminary data.</text>
</comment>